<evidence type="ECO:0000313" key="5">
    <source>
        <dbReference type="Proteomes" id="UP001154282"/>
    </source>
</evidence>
<protein>
    <recommendedName>
        <fullName evidence="3">Alcohol dehydrogenase-like N-terminal domain-containing protein</fullName>
    </recommendedName>
</protein>
<comment type="caution">
    <text evidence="4">The sequence shown here is derived from an EMBL/GenBank/DDBJ whole genome shotgun (WGS) entry which is preliminary data.</text>
</comment>
<dbReference type="GO" id="GO:0016628">
    <property type="term" value="F:oxidoreductase activity, acting on the CH-CH group of donors, NAD or NADP as acceptor"/>
    <property type="evidence" value="ECO:0007669"/>
    <property type="project" value="InterPro"/>
</dbReference>
<dbReference type="InterPro" id="IPR011032">
    <property type="entry name" value="GroES-like_sf"/>
</dbReference>
<feature type="non-terminal residue" evidence="4">
    <location>
        <position position="1"/>
    </location>
</feature>
<evidence type="ECO:0000256" key="1">
    <source>
        <dbReference type="ARBA" id="ARBA00010371"/>
    </source>
</evidence>
<sequence length="175" mass="18785">PKRTRFWSRSSLPLSTPVDFKRRQGKFQATDSALPTVPGYDVAGVVVKAGSKVKEFKEGDEVHGDIHEKALYGPKQIGSPAECTTVEEKLLALKPKGLDFAQADALPLAIEKAYEGLERTGFSSGKSILVLNGAVTPPGFRFVVASNGEVMKKLNPCPDSGKVKAVIDPKGSNQF</sequence>
<evidence type="ECO:0000259" key="3">
    <source>
        <dbReference type="Pfam" id="PF08240"/>
    </source>
</evidence>
<dbReference type="InterPro" id="IPR044626">
    <property type="entry name" value="AOR-like"/>
</dbReference>
<comment type="similarity">
    <text evidence="1">Belongs to the zinc-containing alcohol dehydrogenase family. Quinone oxidoreductase subfamily.</text>
</comment>
<dbReference type="AlphaFoldDB" id="A0AAV0S3J0"/>
<organism evidence="4 5">
    <name type="scientific">Linum tenue</name>
    <dbReference type="NCBI Taxonomy" id="586396"/>
    <lineage>
        <taxon>Eukaryota</taxon>
        <taxon>Viridiplantae</taxon>
        <taxon>Streptophyta</taxon>
        <taxon>Embryophyta</taxon>
        <taxon>Tracheophyta</taxon>
        <taxon>Spermatophyta</taxon>
        <taxon>Magnoliopsida</taxon>
        <taxon>eudicotyledons</taxon>
        <taxon>Gunneridae</taxon>
        <taxon>Pentapetalae</taxon>
        <taxon>rosids</taxon>
        <taxon>fabids</taxon>
        <taxon>Malpighiales</taxon>
        <taxon>Linaceae</taxon>
        <taxon>Linum</taxon>
    </lineage>
</organism>
<gene>
    <name evidence="4" type="ORF">LITE_LOCUS50886</name>
</gene>
<dbReference type="Gene3D" id="3.40.50.720">
    <property type="entry name" value="NAD(P)-binding Rossmann-like Domain"/>
    <property type="match status" value="1"/>
</dbReference>
<dbReference type="InterPro" id="IPR013154">
    <property type="entry name" value="ADH-like_N"/>
</dbReference>
<reference evidence="4" key="1">
    <citation type="submission" date="2022-08" db="EMBL/GenBank/DDBJ databases">
        <authorList>
            <person name="Gutierrez-Valencia J."/>
        </authorList>
    </citation>
    <scope>NUCLEOTIDE SEQUENCE</scope>
</reference>
<dbReference type="Proteomes" id="UP001154282">
    <property type="component" value="Unassembled WGS sequence"/>
</dbReference>
<dbReference type="PANTHER" id="PTHR44573">
    <property type="entry name" value="NADPH-DEPENDENT ALKENAL/ONE OXIDOREDUCTASE, CHLOROPLASTIC"/>
    <property type="match status" value="1"/>
</dbReference>
<name>A0AAV0S3J0_9ROSI</name>
<keyword evidence="2" id="KW-0560">Oxidoreductase</keyword>
<dbReference type="SUPFAM" id="SSF50129">
    <property type="entry name" value="GroES-like"/>
    <property type="match status" value="1"/>
</dbReference>
<dbReference type="EMBL" id="CAMGYJ010000011">
    <property type="protein sequence ID" value="CAI0626507.1"/>
    <property type="molecule type" value="Genomic_DNA"/>
</dbReference>
<dbReference type="PANTHER" id="PTHR44573:SF1">
    <property type="entry name" value="NADPH-DEPENDENT ALKENAL_ONE OXIDOREDUCTASE, CHLOROPLASTIC"/>
    <property type="match status" value="1"/>
</dbReference>
<proteinExistence type="inferred from homology"/>
<evidence type="ECO:0000313" key="4">
    <source>
        <dbReference type="EMBL" id="CAI0626507.1"/>
    </source>
</evidence>
<feature type="domain" description="Alcohol dehydrogenase-like N-terminal" evidence="3">
    <location>
        <begin position="17"/>
        <end position="95"/>
    </location>
</feature>
<keyword evidence="5" id="KW-1185">Reference proteome</keyword>
<dbReference type="Pfam" id="PF08240">
    <property type="entry name" value="ADH_N"/>
    <property type="match status" value="1"/>
</dbReference>
<accession>A0AAV0S3J0</accession>
<evidence type="ECO:0000256" key="2">
    <source>
        <dbReference type="ARBA" id="ARBA00023002"/>
    </source>
</evidence>
<dbReference type="Gene3D" id="3.90.180.10">
    <property type="entry name" value="Medium-chain alcohol dehydrogenases, catalytic domain"/>
    <property type="match status" value="1"/>
</dbReference>